<evidence type="ECO:0000256" key="9">
    <source>
        <dbReference type="ARBA" id="ARBA00022967"/>
    </source>
</evidence>
<feature type="transmembrane region" description="Helical" evidence="18">
    <location>
        <begin position="54"/>
        <end position="78"/>
    </location>
</feature>
<evidence type="ECO:0000256" key="13">
    <source>
        <dbReference type="ARBA" id="ARBA00023075"/>
    </source>
</evidence>
<evidence type="ECO:0000256" key="2">
    <source>
        <dbReference type="ARBA" id="ARBA00007012"/>
    </source>
</evidence>
<dbReference type="InterPro" id="IPR001750">
    <property type="entry name" value="ND/Mrp_TM"/>
</dbReference>
<dbReference type="PANTHER" id="PTHR46552:SF1">
    <property type="entry name" value="NADH-UBIQUINONE OXIDOREDUCTASE CHAIN 2"/>
    <property type="match status" value="1"/>
</dbReference>
<evidence type="ECO:0000256" key="17">
    <source>
        <dbReference type="ARBA" id="ARBA00049551"/>
    </source>
</evidence>
<keyword evidence="11 18" id="KW-1133">Transmembrane helix</keyword>
<feature type="transmembrane region" description="Helical" evidence="18">
    <location>
        <begin position="195"/>
        <end position="213"/>
    </location>
</feature>
<dbReference type="InterPro" id="IPR050175">
    <property type="entry name" value="Complex_I_Subunit_2"/>
</dbReference>
<feature type="transmembrane region" description="Helical" evidence="18">
    <location>
        <begin position="145"/>
        <end position="166"/>
    </location>
</feature>
<keyword evidence="10" id="KW-0249">Electron transport</keyword>
<keyword evidence="15 18" id="KW-0472">Membrane</keyword>
<dbReference type="GO" id="GO:0008137">
    <property type="term" value="F:NADH dehydrogenase (ubiquinone) activity"/>
    <property type="evidence" value="ECO:0007669"/>
    <property type="project" value="UniProtKB-EC"/>
</dbReference>
<dbReference type="Pfam" id="PF00361">
    <property type="entry name" value="Proton_antipo_M"/>
    <property type="match status" value="1"/>
</dbReference>
<evidence type="ECO:0000256" key="16">
    <source>
        <dbReference type="ARBA" id="ARBA00031028"/>
    </source>
</evidence>
<dbReference type="PANTHER" id="PTHR46552">
    <property type="entry name" value="NADH-UBIQUINONE OXIDOREDUCTASE CHAIN 2"/>
    <property type="match status" value="1"/>
</dbReference>
<comment type="catalytic activity">
    <reaction evidence="17">
        <text>a ubiquinone + NADH + 5 H(+)(in) = a ubiquinol + NAD(+) + 4 H(+)(out)</text>
        <dbReference type="Rhea" id="RHEA:29091"/>
        <dbReference type="Rhea" id="RHEA-COMP:9565"/>
        <dbReference type="Rhea" id="RHEA-COMP:9566"/>
        <dbReference type="ChEBI" id="CHEBI:15378"/>
        <dbReference type="ChEBI" id="CHEBI:16389"/>
        <dbReference type="ChEBI" id="CHEBI:17976"/>
        <dbReference type="ChEBI" id="CHEBI:57540"/>
        <dbReference type="ChEBI" id="CHEBI:57945"/>
        <dbReference type="EC" id="7.1.1.2"/>
    </reaction>
</comment>
<keyword evidence="7 18" id="KW-0812">Transmembrane</keyword>
<evidence type="ECO:0000256" key="1">
    <source>
        <dbReference type="ARBA" id="ARBA00004448"/>
    </source>
</evidence>
<evidence type="ECO:0000256" key="10">
    <source>
        <dbReference type="ARBA" id="ARBA00022982"/>
    </source>
</evidence>
<evidence type="ECO:0000256" key="7">
    <source>
        <dbReference type="ARBA" id="ARBA00022692"/>
    </source>
</evidence>
<keyword evidence="5" id="KW-0813">Transport</keyword>
<feature type="transmembrane region" description="Helical" evidence="18">
    <location>
        <begin position="225"/>
        <end position="248"/>
    </location>
</feature>
<evidence type="ECO:0000256" key="5">
    <source>
        <dbReference type="ARBA" id="ARBA00022448"/>
    </source>
</evidence>
<feature type="transmembrane region" description="Helical" evidence="18">
    <location>
        <begin position="20"/>
        <end position="42"/>
    </location>
</feature>
<comment type="subcellular location">
    <subcellularLocation>
        <location evidence="1">Mitochondrion inner membrane</location>
        <topology evidence="1">Multi-pass membrane protein</topology>
    </subcellularLocation>
</comment>
<feature type="domain" description="NADH:quinone oxidoreductase/Mrp antiporter transmembrane" evidence="19">
    <location>
        <begin position="21"/>
        <end position="210"/>
    </location>
</feature>
<evidence type="ECO:0000256" key="11">
    <source>
        <dbReference type="ARBA" id="ARBA00022989"/>
    </source>
</evidence>
<keyword evidence="14 20" id="KW-0496">Mitochondrion</keyword>
<sequence length="283" mass="31312">MSLWLSLMGFFGALLVGLLTSNWLALVFIMEFTLFMFLFLMYEHNSLSLSPSSIKYFFAQTVGSLCLFISGLYLTIYLSMSNPIVILVLIVGLCLKIGLFPFHFWVMPVMSGLPYTMLGLLGIPMKILPLSLLASSSLVLSQKTVWSFLMLFLSSFSMIVGLLYGLRSVSIRAVLGASSITHGGWFLLASISGDMVMYFVMYSVMLILVVWSLHYHKLYAAGLGLVGMAGLPPFTLFFGKLAVLSAIIQQNIPIGVVVVALLTAVLSLFYYLKFAFCFLLINK</sequence>
<geneLocation type="mitochondrion" evidence="20"/>
<protein>
    <recommendedName>
        <fullName evidence="4">NADH-ubiquinone oxidoreductase chain 2</fullName>
        <ecNumber evidence="3">7.1.1.2</ecNumber>
    </recommendedName>
    <alternativeName>
        <fullName evidence="16">NADH dehydrogenase subunit 2</fullName>
    </alternativeName>
</protein>
<evidence type="ECO:0000256" key="18">
    <source>
        <dbReference type="SAM" id="Phobius"/>
    </source>
</evidence>
<gene>
    <name evidence="20" type="primary">nad2</name>
</gene>
<dbReference type="AlphaFoldDB" id="A0A8J9R7I6"/>
<accession>A0A8J9R7I6</accession>
<evidence type="ECO:0000256" key="6">
    <source>
        <dbReference type="ARBA" id="ARBA00022660"/>
    </source>
</evidence>
<evidence type="ECO:0000256" key="12">
    <source>
        <dbReference type="ARBA" id="ARBA00023027"/>
    </source>
</evidence>
<keyword evidence="12" id="KW-0520">NAD</keyword>
<evidence type="ECO:0000259" key="19">
    <source>
        <dbReference type="Pfam" id="PF00361"/>
    </source>
</evidence>
<evidence type="ECO:0000256" key="8">
    <source>
        <dbReference type="ARBA" id="ARBA00022792"/>
    </source>
</evidence>
<dbReference type="EC" id="7.1.1.2" evidence="3"/>
<feature type="transmembrane region" description="Helical" evidence="18">
    <location>
        <begin position="84"/>
        <end position="106"/>
    </location>
</feature>
<dbReference type="GO" id="GO:0005743">
    <property type="term" value="C:mitochondrial inner membrane"/>
    <property type="evidence" value="ECO:0007669"/>
    <property type="project" value="UniProtKB-SubCell"/>
</dbReference>
<dbReference type="EMBL" id="KY230382">
    <property type="protein sequence ID" value="ATI24696.1"/>
    <property type="molecule type" value="Genomic_DNA"/>
</dbReference>
<keyword evidence="13" id="KW-0830">Ubiquinone</keyword>
<name>A0A8J9R7I6_9EUPU</name>
<evidence type="ECO:0000313" key="20">
    <source>
        <dbReference type="EMBL" id="ATI24696.1"/>
    </source>
</evidence>
<feature type="transmembrane region" description="Helical" evidence="18">
    <location>
        <begin position="254"/>
        <end position="281"/>
    </location>
</feature>
<feature type="transmembrane region" description="Helical" evidence="18">
    <location>
        <begin position="118"/>
        <end position="139"/>
    </location>
</feature>
<dbReference type="GO" id="GO:0006120">
    <property type="term" value="P:mitochondrial electron transport, NADH to ubiquinone"/>
    <property type="evidence" value="ECO:0007669"/>
    <property type="project" value="TreeGrafter"/>
</dbReference>
<organism evidence="20">
    <name type="scientific">Karaftohelix adamsi</name>
    <dbReference type="NCBI Taxonomy" id="2013957"/>
    <lineage>
        <taxon>Eukaryota</taxon>
        <taxon>Metazoa</taxon>
        <taxon>Spiralia</taxon>
        <taxon>Lophotrochozoa</taxon>
        <taxon>Mollusca</taxon>
        <taxon>Gastropoda</taxon>
        <taxon>Heterobranchia</taxon>
        <taxon>Euthyneura</taxon>
        <taxon>Panpulmonata</taxon>
        <taxon>Eupulmonata</taxon>
        <taxon>Stylommatophora</taxon>
        <taxon>Helicina</taxon>
        <taxon>Camaenoidea</taxon>
        <taxon>Camaenidae</taxon>
        <taxon>Karaftohelix</taxon>
    </lineage>
</organism>
<reference evidence="20" key="1">
    <citation type="submission" date="2016-11" db="EMBL/GenBank/DDBJ databases">
        <title>Complete mitochondrial genome of Karaftohelix adamsi.</title>
        <authorList>
            <person name="Choi E.H."/>
            <person name="Jang K.H."/>
            <person name="Hwang U.W."/>
        </authorList>
    </citation>
    <scope>NUCLEOTIDE SEQUENCE</scope>
</reference>
<evidence type="ECO:0000256" key="15">
    <source>
        <dbReference type="ARBA" id="ARBA00023136"/>
    </source>
</evidence>
<comment type="similarity">
    <text evidence="2">Belongs to the complex I subunit 2 family.</text>
</comment>
<keyword evidence="8" id="KW-0999">Mitochondrion inner membrane</keyword>
<evidence type="ECO:0000256" key="14">
    <source>
        <dbReference type="ARBA" id="ARBA00023128"/>
    </source>
</evidence>
<evidence type="ECO:0000256" key="3">
    <source>
        <dbReference type="ARBA" id="ARBA00012944"/>
    </source>
</evidence>
<proteinExistence type="inferred from homology"/>
<keyword evidence="9" id="KW-1278">Translocase</keyword>
<evidence type="ECO:0000256" key="4">
    <source>
        <dbReference type="ARBA" id="ARBA00021008"/>
    </source>
</evidence>
<keyword evidence="6" id="KW-0679">Respiratory chain</keyword>